<dbReference type="AlphaFoldDB" id="A0A081A361"/>
<name>A0A081A361_PHYNI</name>
<feature type="signal peptide" evidence="3">
    <location>
        <begin position="1"/>
        <end position="20"/>
    </location>
</feature>
<feature type="compositionally biased region" description="Polar residues" evidence="1">
    <location>
        <begin position="229"/>
        <end position="239"/>
    </location>
</feature>
<feature type="transmembrane region" description="Helical" evidence="2">
    <location>
        <begin position="273"/>
        <end position="296"/>
    </location>
</feature>
<dbReference type="Proteomes" id="UP000028582">
    <property type="component" value="Unassembled WGS sequence"/>
</dbReference>
<dbReference type="EMBL" id="ANJA01001926">
    <property type="protein sequence ID" value="ETO73322.1"/>
    <property type="molecule type" value="Genomic_DNA"/>
</dbReference>
<keyword evidence="2" id="KW-1133">Transmembrane helix</keyword>
<feature type="region of interest" description="Disordered" evidence="1">
    <location>
        <begin position="218"/>
        <end position="243"/>
    </location>
</feature>
<reference evidence="4 5" key="1">
    <citation type="submission" date="2013-11" db="EMBL/GenBank/DDBJ databases">
        <title>The Genome Sequence of Phytophthora parasitica P1976.</title>
        <authorList>
            <consortium name="The Broad Institute Genomics Platform"/>
            <person name="Russ C."/>
            <person name="Tyler B."/>
            <person name="Panabieres F."/>
            <person name="Shan W."/>
            <person name="Tripathy S."/>
            <person name="Grunwald N."/>
            <person name="Machado M."/>
            <person name="Johnson C.S."/>
            <person name="Walker B."/>
            <person name="Young S."/>
            <person name="Zeng Q."/>
            <person name="Gargeya S."/>
            <person name="Fitzgerald M."/>
            <person name="Haas B."/>
            <person name="Abouelleil A."/>
            <person name="Allen A.W."/>
            <person name="Alvarado L."/>
            <person name="Arachchi H.M."/>
            <person name="Berlin A.M."/>
            <person name="Chapman S.B."/>
            <person name="Gainer-Dewar J."/>
            <person name="Goldberg J."/>
            <person name="Griggs A."/>
            <person name="Gujja S."/>
            <person name="Hansen M."/>
            <person name="Howarth C."/>
            <person name="Imamovic A."/>
            <person name="Ireland A."/>
            <person name="Larimer J."/>
            <person name="McCowan C."/>
            <person name="Murphy C."/>
            <person name="Pearson M."/>
            <person name="Poon T.W."/>
            <person name="Priest M."/>
            <person name="Roberts A."/>
            <person name="Saif S."/>
            <person name="Shea T."/>
            <person name="Sisk P."/>
            <person name="Sykes S."/>
            <person name="Wortman J."/>
            <person name="Nusbaum C."/>
            <person name="Birren B."/>
        </authorList>
    </citation>
    <scope>NUCLEOTIDE SEQUENCE [LARGE SCALE GENOMIC DNA]</scope>
    <source>
        <strain evidence="4 5">P1976</strain>
    </source>
</reference>
<sequence length="352" mass="41065">MANIKCMCGVLLLCVVSIYGGSPVDELDQLVSAKMEETQRAFLIVEKQLSAAQQMTEIFSLENTQLQLFSLETRAKLAVIQEEVQKEMESAMQEVDRMRQEAVENVTTWKKTLHGLREATQKNEQTLQKIREEKEEQELEVQNELELQKEQEMKVKRELEMLQELESQRQMKKELEEKEVKRLQELEQQELEKQRVVEQLQILEKEQQLQQEIEKMREKDRDLMKETSSDSAKSNTVPSDSAERTSTVKRMLAWYVSAEQTVFSAVTAVYRQLVLPVVVILGFFLVMTVVIARYNAMKQAKRNRRVLYSGYPKSYRRTVKQQQTPVVGDEPDLRPRLRRSFPGRDPNGFLGD</sequence>
<keyword evidence="3" id="KW-0732">Signal</keyword>
<protein>
    <submittedName>
        <fullName evidence="4">Uncharacterized protein</fullName>
    </submittedName>
</protein>
<evidence type="ECO:0000256" key="3">
    <source>
        <dbReference type="SAM" id="SignalP"/>
    </source>
</evidence>
<evidence type="ECO:0000256" key="2">
    <source>
        <dbReference type="SAM" id="Phobius"/>
    </source>
</evidence>
<dbReference type="OrthoDB" id="165641at2759"/>
<feature type="compositionally biased region" description="Basic and acidic residues" evidence="1">
    <location>
        <begin position="218"/>
        <end position="228"/>
    </location>
</feature>
<comment type="caution">
    <text evidence="4">The sequence shown here is derived from an EMBL/GenBank/DDBJ whole genome shotgun (WGS) entry which is preliminary data.</text>
</comment>
<keyword evidence="2" id="KW-0472">Membrane</keyword>
<proteinExistence type="predicted"/>
<accession>A0A081A361</accession>
<feature type="chain" id="PRO_5001753654" evidence="3">
    <location>
        <begin position="21"/>
        <end position="352"/>
    </location>
</feature>
<keyword evidence="2" id="KW-0812">Transmembrane</keyword>
<organism evidence="4 5">
    <name type="scientific">Phytophthora nicotianae P1976</name>
    <dbReference type="NCBI Taxonomy" id="1317066"/>
    <lineage>
        <taxon>Eukaryota</taxon>
        <taxon>Sar</taxon>
        <taxon>Stramenopiles</taxon>
        <taxon>Oomycota</taxon>
        <taxon>Peronosporomycetes</taxon>
        <taxon>Peronosporales</taxon>
        <taxon>Peronosporaceae</taxon>
        <taxon>Phytophthora</taxon>
    </lineage>
</organism>
<gene>
    <name evidence="4" type="ORF">F444_10760</name>
</gene>
<feature type="region of interest" description="Disordered" evidence="1">
    <location>
        <begin position="318"/>
        <end position="352"/>
    </location>
</feature>
<evidence type="ECO:0000313" key="5">
    <source>
        <dbReference type="Proteomes" id="UP000028582"/>
    </source>
</evidence>
<evidence type="ECO:0000256" key="1">
    <source>
        <dbReference type="SAM" id="MobiDB-lite"/>
    </source>
</evidence>
<evidence type="ECO:0000313" key="4">
    <source>
        <dbReference type="EMBL" id="ETO73322.1"/>
    </source>
</evidence>